<dbReference type="Gene3D" id="3.40.50.970">
    <property type="match status" value="2"/>
</dbReference>
<evidence type="ECO:0000313" key="7">
    <source>
        <dbReference type="EMBL" id="OAT83596.1"/>
    </source>
</evidence>
<dbReference type="EMBL" id="LYVF01000106">
    <property type="protein sequence ID" value="OAT83596.1"/>
    <property type="molecule type" value="Genomic_DNA"/>
</dbReference>
<dbReference type="GO" id="GO:0003824">
    <property type="term" value="F:catalytic activity"/>
    <property type="evidence" value="ECO:0007669"/>
    <property type="project" value="InterPro"/>
</dbReference>
<proteinExistence type="inferred from homology"/>
<keyword evidence="2 3" id="KW-0786">Thiamine pyrophosphate</keyword>
<reference evidence="7 8" key="1">
    <citation type="submission" date="2016-04" db="EMBL/GenBank/DDBJ databases">
        <authorList>
            <person name="Evans L.H."/>
            <person name="Alamgir A."/>
            <person name="Owens N."/>
            <person name="Weber N.D."/>
            <person name="Virtaneva K."/>
            <person name="Barbian K."/>
            <person name="Babar A."/>
            <person name="Rosenke K."/>
        </authorList>
    </citation>
    <scope>NUCLEOTIDE SEQUENCE [LARGE SCALE GENOMIC DNA]</scope>
    <source>
        <strain evidence="7 8">LMa1</strain>
    </source>
</reference>
<dbReference type="PANTHER" id="PTHR42981">
    <property type="entry name" value="PYRUVATE DEHYDROGENASE [UBIQUINONE]"/>
    <property type="match status" value="1"/>
</dbReference>
<dbReference type="STRING" id="1838280.A6M21_07885"/>
<comment type="caution">
    <text evidence="7">The sequence shown here is derived from an EMBL/GenBank/DDBJ whole genome shotgun (WGS) entry which is preliminary data.</text>
</comment>
<feature type="domain" description="Thiamine pyrophosphate enzyme TPP-binding" evidence="5">
    <location>
        <begin position="381"/>
        <end position="520"/>
    </location>
</feature>
<comment type="similarity">
    <text evidence="1 3">Belongs to the TPP enzyme family.</text>
</comment>
<dbReference type="SUPFAM" id="SSF52467">
    <property type="entry name" value="DHS-like NAD/FAD-binding domain"/>
    <property type="match status" value="1"/>
</dbReference>
<dbReference type="InterPro" id="IPR011766">
    <property type="entry name" value="TPP_enzyme_TPP-bd"/>
</dbReference>
<gene>
    <name evidence="7" type="ORF">A6M21_07885</name>
</gene>
<dbReference type="Pfam" id="PF00205">
    <property type="entry name" value="TPP_enzyme_M"/>
    <property type="match status" value="1"/>
</dbReference>
<evidence type="ECO:0000259" key="4">
    <source>
        <dbReference type="Pfam" id="PF00205"/>
    </source>
</evidence>
<evidence type="ECO:0000256" key="3">
    <source>
        <dbReference type="RuleBase" id="RU362132"/>
    </source>
</evidence>
<feature type="domain" description="Thiamine pyrophosphate enzyme central" evidence="4">
    <location>
        <begin position="191"/>
        <end position="306"/>
    </location>
</feature>
<dbReference type="RefSeq" id="WP_066667448.1">
    <property type="nucleotide sequence ID" value="NZ_LYVF01000106.1"/>
</dbReference>
<dbReference type="Proteomes" id="UP000078532">
    <property type="component" value="Unassembled WGS sequence"/>
</dbReference>
<dbReference type="SUPFAM" id="SSF52518">
    <property type="entry name" value="Thiamin diphosphate-binding fold (THDP-binding)"/>
    <property type="match status" value="2"/>
</dbReference>
<dbReference type="Pfam" id="PF02775">
    <property type="entry name" value="TPP_enzyme_C"/>
    <property type="match status" value="1"/>
</dbReference>
<organism evidence="7 8">
    <name type="scientific">Desulfotomaculum copahuensis</name>
    <dbReference type="NCBI Taxonomy" id="1838280"/>
    <lineage>
        <taxon>Bacteria</taxon>
        <taxon>Bacillati</taxon>
        <taxon>Bacillota</taxon>
        <taxon>Clostridia</taxon>
        <taxon>Eubacteriales</taxon>
        <taxon>Desulfotomaculaceae</taxon>
        <taxon>Desulfotomaculum</taxon>
    </lineage>
</organism>
<dbReference type="GO" id="GO:0030976">
    <property type="term" value="F:thiamine pyrophosphate binding"/>
    <property type="evidence" value="ECO:0007669"/>
    <property type="project" value="InterPro"/>
</dbReference>
<dbReference type="OrthoDB" id="4494979at2"/>
<name>A0A1B7LFY0_9FIRM</name>
<dbReference type="InterPro" id="IPR029061">
    <property type="entry name" value="THDP-binding"/>
</dbReference>
<dbReference type="InterPro" id="IPR029035">
    <property type="entry name" value="DHS-like_NAD/FAD-binding_dom"/>
</dbReference>
<dbReference type="InterPro" id="IPR012001">
    <property type="entry name" value="Thiamin_PyroP_enz_TPP-bd_dom"/>
</dbReference>
<accession>A0A1B7LFY0</accession>
<protein>
    <recommendedName>
        <fullName evidence="9">Thiamine pyrophosphate-binding protein</fullName>
    </recommendedName>
</protein>
<dbReference type="GO" id="GO:0000287">
    <property type="term" value="F:magnesium ion binding"/>
    <property type="evidence" value="ECO:0007669"/>
    <property type="project" value="InterPro"/>
</dbReference>
<dbReference type="InterPro" id="IPR012000">
    <property type="entry name" value="Thiamin_PyroP_enz_cen_dom"/>
</dbReference>
<evidence type="ECO:0000259" key="5">
    <source>
        <dbReference type="Pfam" id="PF02775"/>
    </source>
</evidence>
<dbReference type="InterPro" id="IPR000399">
    <property type="entry name" value="TPP-bd_CS"/>
</dbReference>
<evidence type="ECO:0000259" key="6">
    <source>
        <dbReference type="Pfam" id="PF02776"/>
    </source>
</evidence>
<dbReference type="InterPro" id="IPR047211">
    <property type="entry name" value="POXB-like"/>
</dbReference>
<dbReference type="Pfam" id="PF02776">
    <property type="entry name" value="TPP_enzyme_N"/>
    <property type="match status" value="1"/>
</dbReference>
<feature type="domain" description="Thiamine pyrophosphate enzyme N-terminal TPP-binding" evidence="6">
    <location>
        <begin position="5"/>
        <end position="119"/>
    </location>
</feature>
<dbReference type="AlphaFoldDB" id="A0A1B7LFY0"/>
<evidence type="ECO:0000313" key="8">
    <source>
        <dbReference type="Proteomes" id="UP000078532"/>
    </source>
</evidence>
<evidence type="ECO:0000256" key="2">
    <source>
        <dbReference type="ARBA" id="ARBA00023052"/>
    </source>
</evidence>
<keyword evidence="8" id="KW-1185">Reference proteome</keyword>
<dbReference type="PROSITE" id="PS00187">
    <property type="entry name" value="TPP_ENZYMES"/>
    <property type="match status" value="1"/>
</dbReference>
<dbReference type="Gene3D" id="3.40.50.1220">
    <property type="entry name" value="TPP-binding domain"/>
    <property type="match status" value="1"/>
</dbReference>
<dbReference type="PANTHER" id="PTHR42981:SF2">
    <property type="entry name" value="PYRUVATE DEHYDROGENASE [UBIQUINONE]"/>
    <property type="match status" value="1"/>
</dbReference>
<evidence type="ECO:0008006" key="9">
    <source>
        <dbReference type="Google" id="ProtNLM"/>
    </source>
</evidence>
<sequence>MGQYNLARAMVRQLASWGVRTVYGVTGDDILPFLDALAREEGIGYTAAAHEAAAAFMASYTAKMTGRLGVCTASAAGAVNLLQGLADARLDGAPVLALTGQVNTPEIATPAKQFFDQQSLFKNFAAYTALVTNAPAGLRLLIRAMSRALLGQTVAHLSIPEDLWSGTVQAEPGTPPALLTAAGRGCLLGDLERAAELMQRAGKPLVLVGTRGKEAVAEIRQLVDAWGAAVVVAQEAKGVIPDAWPEVVGGIGEAWLPALLPDCDCILLIGQASFEEKYLPKTATIQIESRPEQVNDIYLWDSLAGDVPFIISRLTGKLAGHRTDPAWPERIAADKKQLLRLCGADRQNNERPLHPARLMASLSEAVAEDAVLTLDEGAFVHWFDRDFRAAGQAILLSHRWRSMGGSLPAAIAARLCFPARQVIALTGDGGMLMSLGELTTAVKYNLGIVVVVVNNALYGLEKDKTLAAGLKPLGLTIQGPDFSRYARACGARGFRVEDPRQLDETLRQALSSTGPVLVDVVCRDARLPAV</sequence>
<evidence type="ECO:0000256" key="1">
    <source>
        <dbReference type="ARBA" id="ARBA00007812"/>
    </source>
</evidence>